<dbReference type="GO" id="GO:0016301">
    <property type="term" value="F:kinase activity"/>
    <property type="evidence" value="ECO:0007669"/>
    <property type="project" value="UniProtKB-KW"/>
</dbReference>
<organism evidence="4 5">
    <name type="scientific">Halosolutus amylolyticus</name>
    <dbReference type="NCBI Taxonomy" id="2932267"/>
    <lineage>
        <taxon>Archaea</taxon>
        <taxon>Methanobacteriati</taxon>
        <taxon>Methanobacteriota</taxon>
        <taxon>Stenosarchaea group</taxon>
        <taxon>Halobacteria</taxon>
        <taxon>Halobacteriales</taxon>
        <taxon>Natrialbaceae</taxon>
        <taxon>Halosolutus</taxon>
    </lineage>
</organism>
<keyword evidence="3 4" id="KW-0418">Kinase</keyword>
<keyword evidence="2 4" id="KW-0808">Transferase</keyword>
<dbReference type="InterPro" id="IPR029056">
    <property type="entry name" value="Ribokinase-like"/>
</dbReference>
<dbReference type="PANTHER" id="PTHR10584:SF166">
    <property type="entry name" value="RIBOKINASE"/>
    <property type="match status" value="1"/>
</dbReference>
<keyword evidence="5" id="KW-1185">Reference proteome</keyword>
<evidence type="ECO:0000256" key="1">
    <source>
        <dbReference type="ARBA" id="ARBA00010688"/>
    </source>
</evidence>
<dbReference type="Gene3D" id="3.40.1190.20">
    <property type="match status" value="1"/>
</dbReference>
<dbReference type="Proteomes" id="UP001595898">
    <property type="component" value="Unassembled WGS sequence"/>
</dbReference>
<dbReference type="Pfam" id="PF25270">
    <property type="entry name" value="Khk"/>
    <property type="match status" value="1"/>
</dbReference>
<comment type="caution">
    <text evidence="4">The sequence shown here is derived from an EMBL/GenBank/DDBJ whole genome shotgun (WGS) entry which is preliminary data.</text>
</comment>
<name>A0ABD5PW51_9EURY</name>
<dbReference type="RefSeq" id="WP_250140942.1">
    <property type="nucleotide sequence ID" value="NZ_JALIQP010000003.1"/>
</dbReference>
<evidence type="ECO:0000256" key="3">
    <source>
        <dbReference type="ARBA" id="ARBA00022777"/>
    </source>
</evidence>
<comment type="similarity">
    <text evidence="1">Belongs to the carbohydrate kinase PfkB family.</text>
</comment>
<evidence type="ECO:0000313" key="4">
    <source>
        <dbReference type="EMBL" id="MFC4544201.1"/>
    </source>
</evidence>
<reference evidence="4 5" key="1">
    <citation type="journal article" date="2019" name="Int. J. Syst. Evol. Microbiol.">
        <title>The Global Catalogue of Microorganisms (GCM) 10K type strain sequencing project: providing services to taxonomists for standard genome sequencing and annotation.</title>
        <authorList>
            <consortium name="The Broad Institute Genomics Platform"/>
            <consortium name="The Broad Institute Genome Sequencing Center for Infectious Disease"/>
            <person name="Wu L."/>
            <person name="Ma J."/>
        </authorList>
    </citation>
    <scope>NUCLEOTIDE SEQUENCE [LARGE SCALE GENOMIC DNA]</scope>
    <source>
        <strain evidence="4 5">WLHS5</strain>
    </source>
</reference>
<accession>A0ABD5PW51</accession>
<protein>
    <submittedName>
        <fullName evidence="4">Carbohydrate kinase family protein</fullName>
        <ecNumber evidence="4">2.7.1.-</ecNumber>
    </submittedName>
</protein>
<dbReference type="InterPro" id="IPR057621">
    <property type="entry name" value="Khk_prokaryotic"/>
</dbReference>
<dbReference type="PANTHER" id="PTHR10584">
    <property type="entry name" value="SUGAR KINASE"/>
    <property type="match status" value="1"/>
</dbReference>
<evidence type="ECO:0000313" key="5">
    <source>
        <dbReference type="Proteomes" id="UP001595898"/>
    </source>
</evidence>
<sequence>MSYARLRDRLSSIAEESKQIVTLPDGSVDYCYRVTGAGGDRVESPAALGRHLRAGDGETFPIELVDVRPGGQAVNAATQVHALGDDATVVGHLDHEVLADLPFETHSMGPPAAIHVFAFDGEEVLFPERSSQPPDWNVDDLTAVVDWDRIAAADALCCTNWAIYRGLTGVLDRLAESADGVPVVVDPGAIELVVDADLETLLDALARAESSIDVALSVNRTEYETVAAVAGVPGEPTTDHAEAVRSALGISAVVYHGADDAIAATPSDTISVAMLETGDPTLTLGAGDRFSGALACALARDWPWEAALSLGNACAAAFVESAETADSEALDARLRDHR</sequence>
<dbReference type="SUPFAM" id="SSF53613">
    <property type="entry name" value="Ribokinase-like"/>
    <property type="match status" value="1"/>
</dbReference>
<proteinExistence type="inferred from homology"/>
<dbReference type="EC" id="2.7.1.-" evidence="4"/>
<dbReference type="AlphaFoldDB" id="A0ABD5PW51"/>
<gene>
    <name evidence="4" type="ORF">ACFO5R_19935</name>
</gene>
<evidence type="ECO:0000256" key="2">
    <source>
        <dbReference type="ARBA" id="ARBA00022679"/>
    </source>
</evidence>
<dbReference type="EMBL" id="JBHSFA010000011">
    <property type="protein sequence ID" value="MFC4544201.1"/>
    <property type="molecule type" value="Genomic_DNA"/>
</dbReference>